<evidence type="ECO:0000313" key="1">
    <source>
        <dbReference type="EMBL" id="MDG3005993.1"/>
    </source>
</evidence>
<evidence type="ECO:0000313" key="2">
    <source>
        <dbReference type="Proteomes" id="UP001216907"/>
    </source>
</evidence>
<proteinExistence type="predicted"/>
<name>A0ABT6FEJ0_9BACT</name>
<sequence>MKLLATLGVSLIVGLGAICMQGSRLPGREVSASEASRIIGGACGNYKETSCGGCTGNKLTTGSAPGDQNDSGCSGSCAGKGVISGVCG</sequence>
<protein>
    <submittedName>
        <fullName evidence="1">Uncharacterized protein</fullName>
    </submittedName>
</protein>
<dbReference type="RefSeq" id="WP_277862299.1">
    <property type="nucleotide sequence ID" value="NZ_JARRAG010000002.1"/>
</dbReference>
<dbReference type="EMBL" id="JARRAG010000002">
    <property type="protein sequence ID" value="MDG3005993.1"/>
    <property type="molecule type" value="Genomic_DNA"/>
</dbReference>
<comment type="caution">
    <text evidence="1">The sequence shown here is derived from an EMBL/GenBank/DDBJ whole genome shotgun (WGS) entry which is preliminary data.</text>
</comment>
<accession>A0ABT6FEJ0</accession>
<reference evidence="1 2" key="1">
    <citation type="submission" date="2023-03" db="EMBL/GenBank/DDBJ databases">
        <title>Paludisphaera mucosa sp. nov. a novel planctomycete from northern fen.</title>
        <authorList>
            <person name="Ivanova A."/>
        </authorList>
    </citation>
    <scope>NUCLEOTIDE SEQUENCE [LARGE SCALE GENOMIC DNA]</scope>
    <source>
        <strain evidence="1 2">Pla2</strain>
    </source>
</reference>
<dbReference type="Proteomes" id="UP001216907">
    <property type="component" value="Unassembled WGS sequence"/>
</dbReference>
<keyword evidence="2" id="KW-1185">Reference proteome</keyword>
<gene>
    <name evidence="1" type="ORF">PZE19_19640</name>
</gene>
<organism evidence="1 2">
    <name type="scientific">Paludisphaera mucosa</name>
    <dbReference type="NCBI Taxonomy" id="3030827"/>
    <lineage>
        <taxon>Bacteria</taxon>
        <taxon>Pseudomonadati</taxon>
        <taxon>Planctomycetota</taxon>
        <taxon>Planctomycetia</taxon>
        <taxon>Isosphaerales</taxon>
        <taxon>Isosphaeraceae</taxon>
        <taxon>Paludisphaera</taxon>
    </lineage>
</organism>